<evidence type="ECO:0000313" key="2">
    <source>
        <dbReference type="EMBL" id="TNV80409.1"/>
    </source>
</evidence>
<feature type="region of interest" description="Disordered" evidence="1">
    <location>
        <begin position="498"/>
        <end position="541"/>
    </location>
</feature>
<keyword evidence="3" id="KW-1185">Reference proteome</keyword>
<dbReference type="PANTHER" id="PTHR31398">
    <property type="entry name" value="MEIOTIC NUCLEAR DIVISION PROTEIN 1 HOMOLOG"/>
    <property type="match status" value="1"/>
</dbReference>
<name>A0A8J8NUE6_HALGN</name>
<reference evidence="2" key="1">
    <citation type="submission" date="2019-06" db="EMBL/GenBank/DDBJ databases">
        <authorList>
            <person name="Zheng W."/>
        </authorList>
    </citation>
    <scope>NUCLEOTIDE SEQUENCE</scope>
    <source>
        <strain evidence="2">QDHG01</strain>
    </source>
</reference>
<evidence type="ECO:0000256" key="1">
    <source>
        <dbReference type="SAM" id="MobiDB-lite"/>
    </source>
</evidence>
<gene>
    <name evidence="2" type="ORF">FGO68_gene3005</name>
</gene>
<sequence>MSNRYYLRLIFLHNLSAQPIREESKPNHAYKHYQKVQYTRRWSHVIFSLLCITILSWNQTKDPIQPNESCGSSDYLQRRLSRGNQQPVHSFINKTVNPVLILLFSRQINVYSKIPQFSLTCDDLILISQANILSLPLNFRQCKLNQSLEFSASIGLSKTKYFSESVVIEKTLTQKETRSFLAILSNPEFYEELNLKQDLSSTEFFTITMSPIITVVQQQAYTLPQLLSDLGGMANLLTACGLFVLSLFHDQLLQAALIGELYQFDREETTTSGVKIKSKSEIAISCPSTKKECLFTEKDARWLLDFEPQLFFQELSRRAHLVFSCKDILRQKCRKRDQKVILWEKAQQKLSMDFDVTNVIRVMRQCEVLNGVLMNKQQRQMIELQRANVIQQDEQFHRDDEGLRQAKLRENCLYGSLADLRKRIDYFKQKPKLNMLDKRLLLGIFKGQVELTDSIQQESPNRGKEQLQALEKIVLSARLSISPQFKECFSHRLSKRAQHYQRKLNSPNPNYSTPPKKSQSPRLSRNSSSMQKRSPNVPSSAKAGVFSLRLKPTISPVKFNADFLDA</sequence>
<feature type="compositionally biased region" description="Polar residues" evidence="1">
    <location>
        <begin position="530"/>
        <end position="539"/>
    </location>
</feature>
<dbReference type="OrthoDB" id="10672837at2759"/>
<accession>A0A8J8NUE6</accession>
<feature type="compositionally biased region" description="Polar residues" evidence="1">
    <location>
        <begin position="503"/>
        <end position="517"/>
    </location>
</feature>
<comment type="caution">
    <text evidence="2">The sequence shown here is derived from an EMBL/GenBank/DDBJ whole genome shotgun (WGS) entry which is preliminary data.</text>
</comment>
<feature type="compositionally biased region" description="Low complexity" evidence="1">
    <location>
        <begin position="518"/>
        <end position="529"/>
    </location>
</feature>
<dbReference type="GO" id="GO:0007131">
    <property type="term" value="P:reciprocal meiotic recombination"/>
    <property type="evidence" value="ECO:0007669"/>
    <property type="project" value="TreeGrafter"/>
</dbReference>
<proteinExistence type="predicted"/>
<dbReference type="EMBL" id="RRYP01007543">
    <property type="protein sequence ID" value="TNV80409.1"/>
    <property type="molecule type" value="Genomic_DNA"/>
</dbReference>
<dbReference type="AlphaFoldDB" id="A0A8J8NUE6"/>
<protein>
    <submittedName>
        <fullName evidence="2">Uncharacterized protein</fullName>
    </submittedName>
</protein>
<dbReference type="GO" id="GO:0005634">
    <property type="term" value="C:nucleus"/>
    <property type="evidence" value="ECO:0007669"/>
    <property type="project" value="TreeGrafter"/>
</dbReference>
<organism evidence="2 3">
    <name type="scientific">Halteria grandinella</name>
    <dbReference type="NCBI Taxonomy" id="5974"/>
    <lineage>
        <taxon>Eukaryota</taxon>
        <taxon>Sar</taxon>
        <taxon>Alveolata</taxon>
        <taxon>Ciliophora</taxon>
        <taxon>Intramacronucleata</taxon>
        <taxon>Spirotrichea</taxon>
        <taxon>Stichotrichia</taxon>
        <taxon>Sporadotrichida</taxon>
        <taxon>Halteriidae</taxon>
        <taxon>Halteria</taxon>
    </lineage>
</organism>
<dbReference type="PANTHER" id="PTHR31398:SF0">
    <property type="entry name" value="MEIOTIC NUCLEAR DIVISION PROTEIN 1 HOMOLOG"/>
    <property type="match status" value="1"/>
</dbReference>
<dbReference type="Proteomes" id="UP000785679">
    <property type="component" value="Unassembled WGS sequence"/>
</dbReference>
<evidence type="ECO:0000313" key="3">
    <source>
        <dbReference type="Proteomes" id="UP000785679"/>
    </source>
</evidence>